<feature type="compositionally biased region" description="Low complexity" evidence="2">
    <location>
        <begin position="35"/>
        <end position="44"/>
    </location>
</feature>
<sequence>MLAGQSAELDPIGDVTGAVAIRIDWRGSGPVDPWTGRTRYKTTTSGGGSGSHGHRPYARAVNHAHSEALRRLVAEASDEEADGVVDLDHHVVEHDDGLLEVVLRGTAVRARTAQRPGRVFTTDLGAGQVGTLIRQHWVPVTAVWGFSVGVRPTDWSAAQQRRRSAPPQEVVGRSDLLTRTRADARDQLADRARRAGADGILTSTMTLRERSEMVCEALIRGTAIARFAPGDPTPDDIAPLTVMPLRS</sequence>
<dbReference type="EMBL" id="JAJNDB010000001">
    <property type="protein sequence ID" value="MCD2191990.1"/>
    <property type="molecule type" value="Genomic_DNA"/>
</dbReference>
<proteinExistence type="inferred from homology"/>
<protein>
    <submittedName>
        <fullName evidence="3">Heavy metal-binding domain-containing protein</fullName>
    </submittedName>
</protein>
<dbReference type="RefSeq" id="WP_230729682.1">
    <property type="nucleotide sequence ID" value="NZ_JAJNDB010000001.1"/>
</dbReference>
<comment type="caution">
    <text evidence="3">The sequence shown here is derived from an EMBL/GenBank/DDBJ whole genome shotgun (WGS) entry which is preliminary data.</text>
</comment>
<dbReference type="Pfam" id="PF01906">
    <property type="entry name" value="YbjQ_1"/>
    <property type="match status" value="1"/>
</dbReference>
<dbReference type="InterPro" id="IPR002765">
    <property type="entry name" value="UPF0145_YbjQ-like"/>
</dbReference>
<name>A0ABS8P347_9PSEU</name>
<keyword evidence="4" id="KW-1185">Reference proteome</keyword>
<reference evidence="3 4" key="1">
    <citation type="submission" date="2021-11" db="EMBL/GenBank/DDBJ databases">
        <title>Draft genome sequence of Actinomycetospora sp. SF1 isolated from the rhizosphere soil.</title>
        <authorList>
            <person name="Duangmal K."/>
            <person name="Chantavorakit T."/>
        </authorList>
    </citation>
    <scope>NUCLEOTIDE SEQUENCE [LARGE SCALE GENOMIC DNA]</scope>
    <source>
        <strain evidence="3 4">TBRC 5722</strain>
    </source>
</reference>
<evidence type="ECO:0000313" key="4">
    <source>
        <dbReference type="Proteomes" id="UP001199469"/>
    </source>
</evidence>
<dbReference type="SUPFAM" id="SSF117782">
    <property type="entry name" value="YbjQ-like"/>
    <property type="match status" value="2"/>
</dbReference>
<gene>
    <name evidence="3" type="ORF">LQ327_01115</name>
</gene>
<dbReference type="Proteomes" id="UP001199469">
    <property type="component" value="Unassembled WGS sequence"/>
</dbReference>
<evidence type="ECO:0000256" key="2">
    <source>
        <dbReference type="SAM" id="MobiDB-lite"/>
    </source>
</evidence>
<evidence type="ECO:0000313" key="3">
    <source>
        <dbReference type="EMBL" id="MCD2191990.1"/>
    </source>
</evidence>
<accession>A0ABS8P347</accession>
<evidence type="ECO:0000256" key="1">
    <source>
        <dbReference type="ARBA" id="ARBA00010751"/>
    </source>
</evidence>
<dbReference type="PANTHER" id="PTHR34068">
    <property type="entry name" value="UPF0145 PROTEIN YBJQ"/>
    <property type="match status" value="1"/>
</dbReference>
<comment type="similarity">
    <text evidence="1">Belongs to the UPF0145 family.</text>
</comment>
<dbReference type="Gene3D" id="3.30.110.70">
    <property type="entry name" value="Hypothetical protein apc22750. Chain B"/>
    <property type="match status" value="1"/>
</dbReference>
<organism evidence="3 4">
    <name type="scientific">Actinomycetospora endophytica</name>
    <dbReference type="NCBI Taxonomy" id="2291215"/>
    <lineage>
        <taxon>Bacteria</taxon>
        <taxon>Bacillati</taxon>
        <taxon>Actinomycetota</taxon>
        <taxon>Actinomycetes</taxon>
        <taxon>Pseudonocardiales</taxon>
        <taxon>Pseudonocardiaceae</taxon>
        <taxon>Actinomycetospora</taxon>
    </lineage>
</organism>
<feature type="region of interest" description="Disordered" evidence="2">
    <location>
        <begin position="34"/>
        <end position="55"/>
    </location>
</feature>
<dbReference type="InterPro" id="IPR035439">
    <property type="entry name" value="UPF0145_dom_sf"/>
</dbReference>